<dbReference type="GO" id="GO:0003677">
    <property type="term" value="F:DNA binding"/>
    <property type="evidence" value="ECO:0007669"/>
    <property type="project" value="InterPro"/>
</dbReference>
<evidence type="ECO:0000256" key="6">
    <source>
        <dbReference type="ARBA" id="ARBA00022833"/>
    </source>
</evidence>
<evidence type="ECO:0000256" key="2">
    <source>
        <dbReference type="ARBA" id="ARBA00022723"/>
    </source>
</evidence>
<dbReference type="Gene3D" id="3.30.1740.10">
    <property type="entry name" value="Zinc finger, PARP-type"/>
    <property type="match status" value="1"/>
</dbReference>
<evidence type="ECO:0000256" key="5">
    <source>
        <dbReference type="ARBA" id="ARBA00022801"/>
    </source>
</evidence>
<feature type="region of interest" description="Disordered" evidence="9">
    <location>
        <begin position="542"/>
        <end position="570"/>
    </location>
</feature>
<feature type="domain" description="PARP-type" evidence="10">
    <location>
        <begin position="58"/>
        <end position="106"/>
    </location>
</feature>
<feature type="compositionally biased region" description="Low complexity" evidence="9">
    <location>
        <begin position="981"/>
        <end position="992"/>
    </location>
</feature>
<dbReference type="InterPro" id="IPR027417">
    <property type="entry name" value="P-loop_NTPase"/>
</dbReference>
<dbReference type="EMBL" id="HG722084">
    <property type="protein sequence ID" value="CDJ61427.1"/>
    <property type="molecule type" value="Genomic_DNA"/>
</dbReference>
<feature type="compositionally biased region" description="Polar residues" evidence="9">
    <location>
        <begin position="1001"/>
        <end position="1010"/>
    </location>
</feature>
<dbReference type="GeneID" id="25338092"/>
<dbReference type="GO" id="GO:0005634">
    <property type="term" value="C:nucleus"/>
    <property type="evidence" value="ECO:0007669"/>
    <property type="project" value="UniProtKB-SubCell"/>
</dbReference>
<feature type="compositionally biased region" description="Basic residues" evidence="9">
    <location>
        <begin position="1150"/>
        <end position="1163"/>
    </location>
</feature>
<evidence type="ECO:0000313" key="11">
    <source>
        <dbReference type="EMBL" id="CDJ61427.1"/>
    </source>
</evidence>
<dbReference type="InterPro" id="IPR050628">
    <property type="entry name" value="SNF2_RAD54_helicase_TF"/>
</dbReference>
<feature type="compositionally biased region" description="Basic residues" evidence="9">
    <location>
        <begin position="545"/>
        <end position="554"/>
    </location>
</feature>
<dbReference type="Proteomes" id="UP000030763">
    <property type="component" value="Unassembled WGS sequence"/>
</dbReference>
<dbReference type="OrthoDB" id="448448at2759"/>
<feature type="compositionally biased region" description="Low complexity" evidence="9">
    <location>
        <begin position="831"/>
        <end position="842"/>
    </location>
</feature>
<keyword evidence="4" id="KW-0863">Zinc-finger</keyword>
<feature type="region of interest" description="Disordered" evidence="9">
    <location>
        <begin position="144"/>
        <end position="209"/>
    </location>
</feature>
<dbReference type="SMART" id="SM01336">
    <property type="entry name" value="zf-PARP"/>
    <property type="match status" value="1"/>
</dbReference>
<dbReference type="InterPro" id="IPR000330">
    <property type="entry name" value="SNF2_N"/>
</dbReference>
<dbReference type="Pfam" id="PF00176">
    <property type="entry name" value="SNF2-rel_dom"/>
    <property type="match status" value="1"/>
</dbReference>
<keyword evidence="6" id="KW-0862">Zinc</keyword>
<feature type="compositionally biased region" description="Low complexity" evidence="9">
    <location>
        <begin position="938"/>
        <end position="965"/>
    </location>
</feature>
<feature type="compositionally biased region" description="Low complexity" evidence="9">
    <location>
        <begin position="621"/>
        <end position="632"/>
    </location>
</feature>
<dbReference type="GO" id="GO:0005524">
    <property type="term" value="F:ATP binding"/>
    <property type="evidence" value="ECO:0007669"/>
    <property type="project" value="UniProtKB-KW"/>
</dbReference>
<accession>U6MB33</accession>
<dbReference type="GO" id="GO:0008270">
    <property type="term" value="F:zinc ion binding"/>
    <property type="evidence" value="ECO:0007669"/>
    <property type="project" value="UniProtKB-KW"/>
</dbReference>
<feature type="compositionally biased region" description="Basic and acidic residues" evidence="9">
    <location>
        <begin position="881"/>
        <end position="893"/>
    </location>
</feature>
<feature type="compositionally biased region" description="Basic and acidic residues" evidence="9">
    <location>
        <begin position="802"/>
        <end position="830"/>
    </location>
</feature>
<comment type="subcellular location">
    <subcellularLocation>
        <location evidence="1">Nucleus</location>
    </subcellularLocation>
</comment>
<dbReference type="InterPro" id="IPR036957">
    <property type="entry name" value="Znf_PARP_sf"/>
</dbReference>
<dbReference type="InterPro" id="IPR001510">
    <property type="entry name" value="Znf_PARP"/>
</dbReference>
<gene>
    <name evidence="11" type="ORF">EMWEY_00041060</name>
</gene>
<feature type="region of interest" description="Disordered" evidence="9">
    <location>
        <begin position="697"/>
        <end position="1053"/>
    </location>
</feature>
<keyword evidence="8" id="KW-0539">Nucleus</keyword>
<keyword evidence="5" id="KW-0378">Hydrolase</keyword>
<feature type="compositionally biased region" description="Basic and acidic residues" evidence="9">
    <location>
        <begin position="765"/>
        <end position="774"/>
    </location>
</feature>
<dbReference type="PANTHER" id="PTHR45626:SF12">
    <property type="entry name" value="DNA REPAIR PROTEIN RAD16"/>
    <property type="match status" value="1"/>
</dbReference>
<evidence type="ECO:0000256" key="9">
    <source>
        <dbReference type="SAM" id="MobiDB-lite"/>
    </source>
</evidence>
<dbReference type="PANTHER" id="PTHR45626">
    <property type="entry name" value="TRANSCRIPTION TERMINATION FACTOR 2-RELATED"/>
    <property type="match status" value="1"/>
</dbReference>
<dbReference type="RefSeq" id="XP_013338077.1">
    <property type="nucleotide sequence ID" value="XM_013482623.1"/>
</dbReference>
<dbReference type="SUPFAM" id="SSF57716">
    <property type="entry name" value="Glucocorticoid receptor-like (DNA-binding domain)"/>
    <property type="match status" value="1"/>
</dbReference>
<name>U6MB33_EIMMA</name>
<feature type="compositionally biased region" description="Basic and acidic residues" evidence="9">
    <location>
        <begin position="856"/>
        <end position="871"/>
    </location>
</feature>
<evidence type="ECO:0000256" key="3">
    <source>
        <dbReference type="ARBA" id="ARBA00022741"/>
    </source>
</evidence>
<feature type="compositionally biased region" description="Basic residues" evidence="9">
    <location>
        <begin position="894"/>
        <end position="905"/>
    </location>
</feature>
<dbReference type="SMART" id="SM00487">
    <property type="entry name" value="DEXDc"/>
    <property type="match status" value="1"/>
</dbReference>
<dbReference type="GO" id="GO:0004386">
    <property type="term" value="F:helicase activity"/>
    <property type="evidence" value="ECO:0007669"/>
    <property type="project" value="UniProtKB-KW"/>
</dbReference>
<keyword evidence="11" id="KW-0347">Helicase</keyword>
<dbReference type="GO" id="GO:0008094">
    <property type="term" value="F:ATP-dependent activity, acting on DNA"/>
    <property type="evidence" value="ECO:0007669"/>
    <property type="project" value="TreeGrafter"/>
</dbReference>
<dbReference type="SUPFAM" id="SSF52540">
    <property type="entry name" value="P-loop containing nucleoside triphosphate hydrolases"/>
    <property type="match status" value="1"/>
</dbReference>
<evidence type="ECO:0000256" key="8">
    <source>
        <dbReference type="ARBA" id="ARBA00023242"/>
    </source>
</evidence>
<dbReference type="InterPro" id="IPR038718">
    <property type="entry name" value="SNF2-like_sf"/>
</dbReference>
<feature type="region of interest" description="Disordered" evidence="9">
    <location>
        <begin position="605"/>
        <end position="647"/>
    </location>
</feature>
<keyword evidence="7" id="KW-0067">ATP-binding</keyword>
<dbReference type="Gene3D" id="3.40.50.10810">
    <property type="entry name" value="Tandem AAA-ATPase domain"/>
    <property type="match status" value="2"/>
</dbReference>
<keyword evidence="12" id="KW-1185">Reference proteome</keyword>
<feature type="region of interest" description="Disordered" evidence="9">
    <location>
        <begin position="1122"/>
        <end position="1220"/>
    </location>
</feature>
<evidence type="ECO:0000256" key="4">
    <source>
        <dbReference type="ARBA" id="ARBA00022771"/>
    </source>
</evidence>
<evidence type="ECO:0000259" key="10">
    <source>
        <dbReference type="PROSITE" id="PS50064"/>
    </source>
</evidence>
<feature type="region of interest" description="Disordered" evidence="9">
    <location>
        <begin position="222"/>
        <end position="251"/>
    </location>
</feature>
<sequence length="1409" mass="154575">MAWMIPNELSDIVTTKTSLPTPSTEECFYWPKERQWVPERLLKKLKPGERQQLQGAKAMVQKAASGQSKCRKCGGSIAKGTLRVGYPTSDPRGAYEVLCCWLHLGCSRELFTLILNEQAEGDLIERLREDLITSISCLEAVAAKPVDPPKTETKAAGAHNTPREEFTSLKNEQPVRRTRVTGRDTAVAKAEQREETGSSKKAPAFAPSTACKSSNASVASASSTLHEGSNDSGSLVGGGGSDCAQKDKKGDDELPARDRLLLDRAGCIVSLDRLCLMADSLSQVEQREVQEALAEAALWLFFPDEVQKETVATAERAEEVLEGLTRRVIKGRVASPNGLLLPLLPFQEEGLWWLAQQEASHIKGGILADEMGMGKTIQIISLLLCRPLPSLPDSVPSLMRACVCSTLIVTPLAALLQWKSELDRFVVPGRLSVLIYHGSQRRALHSVLHQYDVVLTTYQTVEQDFRKQINKHKVSCKYCGRLFMRDKLFIHQKYFCGPDAQRTAKQRLTERKVDEGTKRAMVSLNIINADDKENVGAVAVAASATKKRSSKKRKDAATEERTGPVSFVPTPGNCLKELLEQANINPDEVGPLPWLGPHAYRSAKAAAEAAESPGYKRQKTASESSSSASSEAKGNNDDEETGENGELTMAEVSRLKVAELRELIKALGGTIVARSTKAQLLEQLEPLLQRSLLREAAADTRGNDSEGTSTHKSSSRKPHESSEGDQGDGELQPQQGAAPKECRSRPQAGRNVKCRNGSQLEAPSDGEKDVEHTRRSPKSGSSTGNGETHALGTKAQDVQPVTRERQGAGASVKHELEEFSGDGRAHHSTKESAGSTNSSSNSRKNKPAFKYVKPVKPQEQRCEADSSEDGRPLSVSKKKKPTEESKDKTAEVRKNRKYSGKKGSRKVGQNCIKPKKPVKKASEKRSGRRRPASRRPDSSASEWESSSTEYEPSDSSSSENDSSESFVATTSDGGPDDADSDVSSVISVLSSDSTKRRARTSRNADSSNSKEPPKRIPLTPVDELLWGKALGDTESENEEEGGQVKERLEEDPNLVEALRQSPLHGVVWQRIVLDEAHRIKSRNSSTAQAIFALRSATIKVPGCHGKKEQRQKQVLEKQVDVEDAKDSCDSDAIQPVVIAGDDGQGTADHRSRKVRSHCGKKRQLQPQDKQQQRRAQEEKQDEDAETEQQGGSAKVAGSSESMERTRHGSSSRGPGDSGNEVARVVTSRCGTEPDFSIVVGGCRWYCDKCSHTRMTHYSFFCRRVVKPIKEFGYQGEGIVALETLKREVLDVCLLRRTKVERAADVKLPPLVVSIRRDALSPQERDFYESLFKQTATQFDSYVKSGTVLHNFAHIFDLLSRLRQAVDHPYLLIHGSLQSKEGCSPLPTDSRNAQQTGVCAICQEDMDAIV</sequence>
<dbReference type="GO" id="GO:0016787">
    <property type="term" value="F:hydrolase activity"/>
    <property type="evidence" value="ECO:0007669"/>
    <property type="project" value="UniProtKB-KW"/>
</dbReference>
<dbReference type="VEuPathDB" id="ToxoDB:EMWEY_00041060"/>
<evidence type="ECO:0000256" key="1">
    <source>
        <dbReference type="ARBA" id="ARBA00004123"/>
    </source>
</evidence>
<dbReference type="GO" id="GO:0006289">
    <property type="term" value="P:nucleotide-excision repair"/>
    <property type="evidence" value="ECO:0007669"/>
    <property type="project" value="TreeGrafter"/>
</dbReference>
<dbReference type="OMA" id="SHTRMTH"/>
<dbReference type="InterPro" id="IPR014001">
    <property type="entry name" value="Helicase_ATP-bd"/>
</dbReference>
<reference evidence="11" key="2">
    <citation type="submission" date="2013-10" db="EMBL/GenBank/DDBJ databases">
        <authorList>
            <person name="Aslett M."/>
        </authorList>
    </citation>
    <scope>NUCLEOTIDE SEQUENCE [LARGE SCALE GENOMIC DNA]</scope>
    <source>
        <strain evidence="11">Weybridge</strain>
    </source>
</reference>
<protein>
    <submittedName>
        <fullName evidence="11">SNF2/RAD54 helicase family protein, putative</fullName>
    </submittedName>
</protein>
<keyword evidence="2" id="KW-0479">Metal-binding</keyword>
<organism evidence="11 12">
    <name type="scientific">Eimeria maxima</name>
    <name type="common">Coccidian parasite</name>
    <dbReference type="NCBI Taxonomy" id="5804"/>
    <lineage>
        <taxon>Eukaryota</taxon>
        <taxon>Sar</taxon>
        <taxon>Alveolata</taxon>
        <taxon>Apicomplexa</taxon>
        <taxon>Conoidasida</taxon>
        <taxon>Coccidia</taxon>
        <taxon>Eucoccidiorida</taxon>
        <taxon>Eimeriorina</taxon>
        <taxon>Eimeriidae</taxon>
        <taxon>Eimeria</taxon>
    </lineage>
</organism>
<keyword evidence="3" id="KW-0547">Nucleotide-binding</keyword>
<dbReference type="PROSITE" id="PS50064">
    <property type="entry name" value="ZF_PARP_2"/>
    <property type="match status" value="1"/>
</dbReference>
<reference evidence="11" key="1">
    <citation type="submission" date="2013-10" db="EMBL/GenBank/DDBJ databases">
        <title>Genomic analysis of the causative agents of coccidiosis in chickens.</title>
        <authorList>
            <person name="Reid A.J."/>
            <person name="Blake D."/>
            <person name="Billington K."/>
            <person name="Browne H."/>
            <person name="Dunn M."/>
            <person name="Hung S."/>
            <person name="Kawahara F."/>
            <person name="Miranda-Saavedra D."/>
            <person name="Mourier T."/>
            <person name="Nagra H."/>
            <person name="Otto T.D."/>
            <person name="Rawlings N."/>
            <person name="Sanchez A."/>
            <person name="Sanders M."/>
            <person name="Subramaniam C."/>
            <person name="Tay Y."/>
            <person name="Dear P."/>
            <person name="Doerig C."/>
            <person name="Gruber A."/>
            <person name="Parkinson J."/>
            <person name="Shirley M."/>
            <person name="Wan K.L."/>
            <person name="Berriman M."/>
            <person name="Tomley F."/>
            <person name="Pain A."/>
        </authorList>
    </citation>
    <scope>NUCLEOTIDE SEQUENCE [LARGE SCALE GENOMIC DNA]</scope>
    <source>
        <strain evidence="11">Weybridge</strain>
    </source>
</reference>
<evidence type="ECO:0000313" key="12">
    <source>
        <dbReference type="Proteomes" id="UP000030763"/>
    </source>
</evidence>
<evidence type="ECO:0000256" key="7">
    <source>
        <dbReference type="ARBA" id="ARBA00022840"/>
    </source>
</evidence>
<proteinExistence type="predicted"/>